<protein>
    <submittedName>
        <fullName evidence="1">Uncharacterized protein</fullName>
    </submittedName>
</protein>
<dbReference type="Proteomes" id="UP000807159">
    <property type="component" value="Chromosome 5"/>
</dbReference>
<evidence type="ECO:0000313" key="1">
    <source>
        <dbReference type="EMBL" id="KAH8507684.1"/>
    </source>
</evidence>
<comment type="caution">
    <text evidence="1">The sequence shown here is derived from an EMBL/GenBank/DDBJ whole genome shotgun (WGS) entry which is preliminary data.</text>
</comment>
<keyword evidence="2" id="KW-1185">Reference proteome</keyword>
<dbReference type="EMBL" id="JACEGQ020000005">
    <property type="protein sequence ID" value="KAH8507684.1"/>
    <property type="molecule type" value="Genomic_DNA"/>
</dbReference>
<dbReference type="AlphaFoldDB" id="A0A8T2YR36"/>
<proteinExistence type="predicted"/>
<reference evidence="1" key="1">
    <citation type="journal article" date="2021" name="J. Hered.">
        <title>Genome Assembly of Salicaceae Populus deltoides (Eastern Cottonwood) I-69 Based on Nanopore Sequencing and Hi-C Technologies.</title>
        <authorList>
            <person name="Bai S."/>
            <person name="Wu H."/>
            <person name="Zhang J."/>
            <person name="Pan Z."/>
            <person name="Zhao W."/>
            <person name="Li Z."/>
            <person name="Tong C."/>
        </authorList>
    </citation>
    <scope>NUCLEOTIDE SEQUENCE</scope>
    <source>
        <tissue evidence="1">Leaf</tissue>
    </source>
</reference>
<evidence type="ECO:0000313" key="2">
    <source>
        <dbReference type="Proteomes" id="UP000807159"/>
    </source>
</evidence>
<name>A0A8T2YR36_POPDE</name>
<organism evidence="1 2">
    <name type="scientific">Populus deltoides</name>
    <name type="common">Eastern poplar</name>
    <name type="synonym">Eastern cottonwood</name>
    <dbReference type="NCBI Taxonomy" id="3696"/>
    <lineage>
        <taxon>Eukaryota</taxon>
        <taxon>Viridiplantae</taxon>
        <taxon>Streptophyta</taxon>
        <taxon>Embryophyta</taxon>
        <taxon>Tracheophyta</taxon>
        <taxon>Spermatophyta</taxon>
        <taxon>Magnoliopsida</taxon>
        <taxon>eudicotyledons</taxon>
        <taxon>Gunneridae</taxon>
        <taxon>Pentapetalae</taxon>
        <taxon>rosids</taxon>
        <taxon>fabids</taxon>
        <taxon>Malpighiales</taxon>
        <taxon>Salicaceae</taxon>
        <taxon>Saliceae</taxon>
        <taxon>Populus</taxon>
    </lineage>
</organism>
<accession>A0A8T2YR36</accession>
<sequence length="119" mass="13820">MEKPLPFAHTQVFGQHVQQLTWPCSPADLQNHSMDVKQFLCNFKKQMNFQAGFNNRAFMCQRARDNDIGVGTGQHISKSVRSITVANPGECKVVKEMLLENQSQVERQECYLWREHRCH</sequence>
<gene>
    <name evidence="1" type="ORF">H0E87_010015</name>
</gene>